<dbReference type="GO" id="GO:0005886">
    <property type="term" value="C:plasma membrane"/>
    <property type="evidence" value="ECO:0007669"/>
    <property type="project" value="UniProtKB-SubCell"/>
</dbReference>
<evidence type="ECO:0000256" key="6">
    <source>
        <dbReference type="ARBA" id="ARBA00023136"/>
    </source>
</evidence>
<keyword evidence="5" id="KW-0732">Signal</keyword>
<dbReference type="AlphaFoldDB" id="A0A1V0FYG8"/>
<evidence type="ECO:0000256" key="5">
    <source>
        <dbReference type="ARBA" id="ARBA00022729"/>
    </source>
</evidence>
<dbReference type="GO" id="GO:0098552">
    <property type="term" value="C:side of membrane"/>
    <property type="evidence" value="ECO:0007669"/>
    <property type="project" value="UniProtKB-KW"/>
</dbReference>
<feature type="domain" description="Trypanosome variant surface glycoprotein B-type N-terminal" evidence="10">
    <location>
        <begin position="6"/>
        <end position="174"/>
    </location>
</feature>
<evidence type="ECO:0000313" key="11">
    <source>
        <dbReference type="EMBL" id="ARB50879.1"/>
    </source>
</evidence>
<keyword evidence="7" id="KW-0325">Glycoprotein</keyword>
<keyword evidence="8" id="KW-0449">Lipoprotein</keyword>
<accession>A0A1V0FYG8</accession>
<evidence type="ECO:0000256" key="8">
    <source>
        <dbReference type="ARBA" id="ARBA00023288"/>
    </source>
</evidence>
<reference evidence="11" key="1">
    <citation type="submission" date="2016-12" db="EMBL/GenBank/DDBJ databases">
        <title>Extending the VSGnome of Trypanosoma brucei strain TREU927.</title>
        <authorList>
            <person name="Cross G.A."/>
        </authorList>
    </citation>
    <scope>NUCLEOTIDE SEQUENCE</scope>
    <source>
        <strain evidence="11">Tb927.99.1805</strain>
    </source>
</reference>
<feature type="region of interest" description="Disordered" evidence="9">
    <location>
        <begin position="167"/>
        <end position="240"/>
    </location>
</feature>
<organism evidence="11">
    <name type="scientific">Trypanosoma brucei</name>
    <dbReference type="NCBI Taxonomy" id="5691"/>
    <lineage>
        <taxon>Eukaryota</taxon>
        <taxon>Discoba</taxon>
        <taxon>Euglenozoa</taxon>
        <taxon>Kinetoplastea</taxon>
        <taxon>Metakinetoplastina</taxon>
        <taxon>Trypanosomatida</taxon>
        <taxon>Trypanosomatidae</taxon>
        <taxon>Trypanosoma</taxon>
    </lineage>
</organism>
<evidence type="ECO:0000259" key="10">
    <source>
        <dbReference type="Pfam" id="PF13206"/>
    </source>
</evidence>
<dbReference type="EMBL" id="KY404628">
    <property type="protein sequence ID" value="ARB50879.1"/>
    <property type="molecule type" value="Genomic_DNA"/>
</dbReference>
<feature type="compositionally biased region" description="Polar residues" evidence="9">
    <location>
        <begin position="214"/>
        <end position="229"/>
    </location>
</feature>
<evidence type="ECO:0000256" key="1">
    <source>
        <dbReference type="ARBA" id="ARBA00002523"/>
    </source>
</evidence>
<dbReference type="Pfam" id="PF13206">
    <property type="entry name" value="VSG_B"/>
    <property type="match status" value="1"/>
</dbReference>
<dbReference type="InterPro" id="IPR025932">
    <property type="entry name" value="Trypano_VSG_B_N_dom"/>
</dbReference>
<keyword evidence="6" id="KW-0472">Membrane</keyword>
<evidence type="ECO:0000256" key="7">
    <source>
        <dbReference type="ARBA" id="ARBA00023180"/>
    </source>
</evidence>
<evidence type="ECO:0000256" key="2">
    <source>
        <dbReference type="ARBA" id="ARBA00004609"/>
    </source>
</evidence>
<keyword evidence="4" id="KW-0336">GPI-anchor</keyword>
<keyword evidence="3" id="KW-1003">Cell membrane</keyword>
<protein>
    <submittedName>
        <fullName evidence="11">Variant surface glycoprotein</fullName>
    </submittedName>
</protein>
<comment type="function">
    <text evidence="1">VSG forms a coat on the surface of the parasite. The trypanosome evades the immune response of the host by expressing a series of antigenically distinct VSGs from an estimated 1000 VSG genes.</text>
</comment>
<feature type="compositionally biased region" description="Low complexity" evidence="9">
    <location>
        <begin position="172"/>
        <end position="183"/>
    </location>
</feature>
<proteinExistence type="predicted"/>
<name>A0A1V0FYG8_9TRYP</name>
<sequence length="257" mass="28513">MKWGVHREQDCGQDSVTQQTEGGKALVRDLVCLCERGNLQPPHNDLCYAGNSGVYQSNKWQDPLNGRKTWNRLETVCTTGRGNAMPIGAEFRGKKKQFKERKEGNAREYLYTYGGHTNSGLQTCNGFTTSTDGICVMYQRGSDQDSTIGIKWLNNLEDLVKKVEEMSKSASTRAEPTTATKTDTNTDTRTRPNTKPSTEGGSPTERSDEPKKNGNPNTQTAISTETGATTARPPEEQKSSAKIILQSIWVFFFLPFV</sequence>
<comment type="subcellular location">
    <subcellularLocation>
        <location evidence="2">Cell membrane</location>
        <topology evidence="2">Lipid-anchor</topology>
        <topology evidence="2">GPI-anchor</topology>
    </subcellularLocation>
</comment>
<evidence type="ECO:0000256" key="3">
    <source>
        <dbReference type="ARBA" id="ARBA00022475"/>
    </source>
</evidence>
<evidence type="ECO:0000256" key="4">
    <source>
        <dbReference type="ARBA" id="ARBA00022622"/>
    </source>
</evidence>
<evidence type="ECO:0000256" key="9">
    <source>
        <dbReference type="SAM" id="MobiDB-lite"/>
    </source>
</evidence>